<reference evidence="3" key="1">
    <citation type="journal article" date="2015" name="PLoS ONE">
        <title>Molecular Characterization and Expression Profiling of Odorant-Binding Proteins in Apolygus lucorum.</title>
        <authorList>
            <person name="Yuan H.B."/>
            <person name="Ding Y.X."/>
            <person name="Gu S.H."/>
            <person name="Sun L."/>
            <person name="Zhu X.Q."/>
            <person name="Liu H.W."/>
            <person name="Dhiloo K.H."/>
            <person name="Zhang Y.J."/>
            <person name="Guo Y.Y."/>
        </authorList>
    </citation>
    <scope>NUCLEOTIDE SEQUENCE</scope>
    <source>
        <tissue evidence="3">Antenna</tissue>
    </source>
</reference>
<protein>
    <submittedName>
        <fullName evidence="3">Odorant-binding protein 11</fullName>
    </submittedName>
</protein>
<evidence type="ECO:0000313" key="3">
    <source>
        <dbReference type="EMBL" id="AXB87326.1"/>
    </source>
</evidence>
<organism evidence="3">
    <name type="scientific">Tropidothorax elegans</name>
    <dbReference type="NCBI Taxonomy" id="2233830"/>
    <lineage>
        <taxon>Eukaryota</taxon>
        <taxon>Metazoa</taxon>
        <taxon>Ecdysozoa</taxon>
        <taxon>Arthropoda</taxon>
        <taxon>Hexapoda</taxon>
        <taxon>Insecta</taxon>
        <taxon>Pterygota</taxon>
        <taxon>Neoptera</taxon>
        <taxon>Paraneoptera</taxon>
        <taxon>Hemiptera</taxon>
        <taxon>Heteroptera</taxon>
        <taxon>Panheteroptera</taxon>
        <taxon>Pentatomomorpha</taxon>
        <taxon>Lygaeoidea</taxon>
        <taxon>Lygaeidae</taxon>
        <taxon>Lygaeinae</taxon>
        <taxon>Tropidothorax</taxon>
    </lineage>
</organism>
<proteinExistence type="evidence at transcript level"/>
<dbReference type="CDD" id="cd23992">
    <property type="entry name" value="PBP_GOBP"/>
    <property type="match status" value="1"/>
</dbReference>
<dbReference type="SMART" id="SM00708">
    <property type="entry name" value="PhBP"/>
    <property type="match status" value="1"/>
</dbReference>
<dbReference type="GO" id="GO:0005615">
    <property type="term" value="C:extracellular space"/>
    <property type="evidence" value="ECO:0007669"/>
    <property type="project" value="TreeGrafter"/>
</dbReference>
<dbReference type="Pfam" id="PF01395">
    <property type="entry name" value="PBP_GOBP"/>
    <property type="match status" value="1"/>
</dbReference>
<accession>A0A2Z5EMC3</accession>
<reference evidence="3" key="2">
    <citation type="submission" date="2017-08" db="EMBL/GenBank/DDBJ databases">
        <authorList>
            <person name="de Groot N.N."/>
        </authorList>
    </citation>
    <scope>NUCLEOTIDE SEQUENCE</scope>
    <source>
        <tissue evidence="3">Antenna</tissue>
    </source>
</reference>
<dbReference type="PANTHER" id="PTHR11857">
    <property type="entry name" value="ODORANT BINDING PROTEIN-RELATED"/>
    <property type="match status" value="1"/>
</dbReference>
<sequence>MTSFRSALLFSVLLATCSARPDDGSKSHLDFAEKEKKILEECNKEIHAPESAIEHLLLMEEIDDSKEGKCLLKCAMTAFQIMQEDGHLDEEKTLAYIHHAYSKPETQAKVKEIADACIEQVEKVEDNCEHAYNFLKCFITEAKKNNIPKIHEEKH</sequence>
<dbReference type="SUPFAM" id="SSF47565">
    <property type="entry name" value="Insect pheromone/odorant-binding proteins"/>
    <property type="match status" value="1"/>
</dbReference>
<dbReference type="InterPro" id="IPR036728">
    <property type="entry name" value="PBP_GOBP_sf"/>
</dbReference>
<dbReference type="Gene3D" id="1.10.238.20">
    <property type="entry name" value="Pheromone/general odorant binding protein domain"/>
    <property type="match status" value="1"/>
</dbReference>
<keyword evidence="1 2" id="KW-0732">Signal</keyword>
<feature type="signal peptide" evidence="2">
    <location>
        <begin position="1"/>
        <end position="19"/>
    </location>
</feature>
<dbReference type="AlphaFoldDB" id="A0A2Z5EMC3"/>
<dbReference type="InterPro" id="IPR006170">
    <property type="entry name" value="PBP/GOBP"/>
</dbReference>
<dbReference type="GO" id="GO:0005549">
    <property type="term" value="F:odorant binding"/>
    <property type="evidence" value="ECO:0007669"/>
    <property type="project" value="InterPro"/>
</dbReference>
<name>A0A2Z5EMC3_9HEMI</name>
<gene>
    <name evidence="3" type="primary">OBP11</name>
</gene>
<dbReference type="GO" id="GO:0007608">
    <property type="term" value="P:sensory perception of smell"/>
    <property type="evidence" value="ECO:0007669"/>
    <property type="project" value="TreeGrafter"/>
</dbReference>
<feature type="chain" id="PRO_5016428535" evidence="2">
    <location>
        <begin position="20"/>
        <end position="155"/>
    </location>
</feature>
<evidence type="ECO:0000256" key="2">
    <source>
        <dbReference type="SAM" id="SignalP"/>
    </source>
</evidence>
<dbReference type="EMBL" id="MF593908">
    <property type="protein sequence ID" value="AXB87326.1"/>
    <property type="molecule type" value="mRNA"/>
</dbReference>
<evidence type="ECO:0000256" key="1">
    <source>
        <dbReference type="ARBA" id="ARBA00022729"/>
    </source>
</evidence>